<organism evidence="2 3">
    <name type="scientific">Solanum verrucosum</name>
    <dbReference type="NCBI Taxonomy" id="315347"/>
    <lineage>
        <taxon>Eukaryota</taxon>
        <taxon>Viridiplantae</taxon>
        <taxon>Streptophyta</taxon>
        <taxon>Embryophyta</taxon>
        <taxon>Tracheophyta</taxon>
        <taxon>Spermatophyta</taxon>
        <taxon>Magnoliopsida</taxon>
        <taxon>eudicotyledons</taxon>
        <taxon>Gunneridae</taxon>
        <taxon>Pentapetalae</taxon>
        <taxon>asterids</taxon>
        <taxon>lamiids</taxon>
        <taxon>Solanales</taxon>
        <taxon>Solanaceae</taxon>
        <taxon>Solanoideae</taxon>
        <taxon>Solaneae</taxon>
        <taxon>Solanum</taxon>
    </lineage>
</organism>
<dbReference type="AlphaFoldDB" id="A0AAF0PUB9"/>
<evidence type="ECO:0000256" key="1">
    <source>
        <dbReference type="SAM" id="SignalP"/>
    </source>
</evidence>
<proteinExistence type="predicted"/>
<dbReference type="Proteomes" id="UP001234989">
    <property type="component" value="Chromosome 1"/>
</dbReference>
<feature type="signal peptide" evidence="1">
    <location>
        <begin position="1"/>
        <end position="28"/>
    </location>
</feature>
<evidence type="ECO:0008006" key="4">
    <source>
        <dbReference type="Google" id="ProtNLM"/>
    </source>
</evidence>
<dbReference type="PROSITE" id="PS51257">
    <property type="entry name" value="PROKAR_LIPOPROTEIN"/>
    <property type="match status" value="1"/>
</dbReference>
<accession>A0AAF0PUB9</accession>
<keyword evidence="3" id="KW-1185">Reference proteome</keyword>
<protein>
    <recommendedName>
        <fullName evidence="4">Lipoprotein</fullName>
    </recommendedName>
</protein>
<keyword evidence="1" id="KW-0732">Signal</keyword>
<evidence type="ECO:0000313" key="3">
    <source>
        <dbReference type="Proteomes" id="UP001234989"/>
    </source>
</evidence>
<feature type="chain" id="PRO_5042252800" description="Lipoprotein" evidence="1">
    <location>
        <begin position="29"/>
        <end position="103"/>
    </location>
</feature>
<reference evidence="2" key="1">
    <citation type="submission" date="2023-08" db="EMBL/GenBank/DDBJ databases">
        <title>A de novo genome assembly of Solanum verrucosum Schlechtendal, a Mexican diploid species geographically isolated from the other diploid A-genome species in potato relatives.</title>
        <authorList>
            <person name="Hosaka K."/>
        </authorList>
    </citation>
    <scope>NUCLEOTIDE SEQUENCE</scope>
    <source>
        <tissue evidence="2">Young leaves</tissue>
    </source>
</reference>
<sequence length="103" mass="11300">MRQIVIFSCAVNSLLSCGIYFLLPQTQSEPCLSTLQIYSAAGLDEVEARARNGGKSFHIASGGLCGEREIADVLKISPIPFIELNGIVSYLYSFGVNKEIWRN</sequence>
<gene>
    <name evidence="2" type="ORF">MTR67_004261</name>
</gene>
<name>A0AAF0PUB9_SOLVR</name>
<evidence type="ECO:0000313" key="2">
    <source>
        <dbReference type="EMBL" id="WMV10876.1"/>
    </source>
</evidence>
<dbReference type="EMBL" id="CP133612">
    <property type="protein sequence ID" value="WMV10876.1"/>
    <property type="molecule type" value="Genomic_DNA"/>
</dbReference>